<keyword evidence="2" id="KW-1133">Transmembrane helix</keyword>
<gene>
    <name evidence="3" type="ORF">H072_3609</name>
</gene>
<keyword evidence="2" id="KW-0812">Transmembrane</keyword>
<evidence type="ECO:0008006" key="5">
    <source>
        <dbReference type="Google" id="ProtNLM"/>
    </source>
</evidence>
<reference evidence="3 4" key="1">
    <citation type="journal article" date="2013" name="PLoS Genet.">
        <title>Genomic mechanisms accounting for the adaptation to parasitism in nematode-trapping fungi.</title>
        <authorList>
            <person name="Meerupati T."/>
            <person name="Andersson K.M."/>
            <person name="Friman E."/>
            <person name="Kumar D."/>
            <person name="Tunlid A."/>
            <person name="Ahren D."/>
        </authorList>
    </citation>
    <scope>NUCLEOTIDE SEQUENCE [LARGE SCALE GENOMIC DNA]</scope>
    <source>
        <strain evidence="3 4">CBS 200.50</strain>
    </source>
</reference>
<dbReference type="HOGENOM" id="CLU_1219657_0_0_1"/>
<protein>
    <recommendedName>
        <fullName evidence="5">Transmembrane protein</fullName>
    </recommendedName>
</protein>
<organism evidence="3 4">
    <name type="scientific">Dactylellina haptotyla (strain CBS 200.50)</name>
    <name type="common">Nematode-trapping fungus</name>
    <name type="synonym">Monacrosporium haptotylum</name>
    <dbReference type="NCBI Taxonomy" id="1284197"/>
    <lineage>
        <taxon>Eukaryota</taxon>
        <taxon>Fungi</taxon>
        <taxon>Dikarya</taxon>
        <taxon>Ascomycota</taxon>
        <taxon>Pezizomycotina</taxon>
        <taxon>Orbiliomycetes</taxon>
        <taxon>Orbiliales</taxon>
        <taxon>Orbiliaceae</taxon>
        <taxon>Dactylellina</taxon>
    </lineage>
</organism>
<dbReference type="STRING" id="1284197.S8AH88"/>
<proteinExistence type="predicted"/>
<dbReference type="OMA" id="YFNAFRA"/>
<dbReference type="EMBL" id="AQGS01000114">
    <property type="protein sequence ID" value="EPS42390.1"/>
    <property type="molecule type" value="Genomic_DNA"/>
</dbReference>
<dbReference type="AlphaFoldDB" id="S8AH88"/>
<feature type="region of interest" description="Disordered" evidence="1">
    <location>
        <begin position="186"/>
        <end position="209"/>
    </location>
</feature>
<keyword evidence="4" id="KW-1185">Reference proteome</keyword>
<reference evidence="4" key="2">
    <citation type="submission" date="2013-04" db="EMBL/GenBank/DDBJ databases">
        <title>Genomic mechanisms accounting for the adaptation to parasitism in nematode-trapping fungi.</title>
        <authorList>
            <person name="Ahren D.G."/>
        </authorList>
    </citation>
    <scope>NUCLEOTIDE SEQUENCE [LARGE SCALE GENOMIC DNA]</scope>
    <source>
        <strain evidence="4">CBS 200.50</strain>
    </source>
</reference>
<evidence type="ECO:0000313" key="3">
    <source>
        <dbReference type="EMBL" id="EPS42390.1"/>
    </source>
</evidence>
<feature type="transmembrane region" description="Helical" evidence="2">
    <location>
        <begin position="56"/>
        <end position="75"/>
    </location>
</feature>
<dbReference type="eggNOG" id="ENOG502SMP1">
    <property type="taxonomic scope" value="Eukaryota"/>
</dbReference>
<evidence type="ECO:0000313" key="4">
    <source>
        <dbReference type="Proteomes" id="UP000015100"/>
    </source>
</evidence>
<evidence type="ECO:0000256" key="2">
    <source>
        <dbReference type="SAM" id="Phobius"/>
    </source>
</evidence>
<comment type="caution">
    <text evidence="3">The sequence shown here is derived from an EMBL/GenBank/DDBJ whole genome shotgun (WGS) entry which is preliminary data.</text>
</comment>
<accession>S8AH88</accession>
<evidence type="ECO:0000256" key="1">
    <source>
        <dbReference type="SAM" id="MobiDB-lite"/>
    </source>
</evidence>
<keyword evidence="2" id="KW-0472">Membrane</keyword>
<name>S8AH88_DACHA</name>
<sequence length="227" mass="25428">MADDRGIHNEKELLIAGMKETFGIRPGNTGIHFNKRLEELTSPEDRRVLQQFRESGVYSFLITTSIGFAGGLLVASRRRAALWRKWHAIKEHHVSATVKWSDGRVQTLDELSLLGRPSPLGGFLTYATWGFGGAWLMGVVGSINAARAKRSVVLEHPEVFKRVEAARRKLIVEDIKKLAENMEKLNNNQNEKEGGVLGQMGDSDGWSRSEAAADSFLKDDWSPRRNE</sequence>
<dbReference type="Proteomes" id="UP000015100">
    <property type="component" value="Unassembled WGS sequence"/>
</dbReference>